<evidence type="ECO:0000313" key="2">
    <source>
        <dbReference type="EMBL" id="VAW29629.1"/>
    </source>
</evidence>
<evidence type="ECO:0000256" key="1">
    <source>
        <dbReference type="SAM" id="Phobius"/>
    </source>
</evidence>
<accession>A0A3B0UYF9</accession>
<feature type="transmembrane region" description="Helical" evidence="1">
    <location>
        <begin position="18"/>
        <end position="40"/>
    </location>
</feature>
<proteinExistence type="predicted"/>
<dbReference type="EMBL" id="UOES01000604">
    <property type="protein sequence ID" value="VAW29629.1"/>
    <property type="molecule type" value="Genomic_DNA"/>
</dbReference>
<name>A0A3B0UYF9_9ZZZZ</name>
<organism evidence="2">
    <name type="scientific">hydrothermal vent metagenome</name>
    <dbReference type="NCBI Taxonomy" id="652676"/>
    <lineage>
        <taxon>unclassified sequences</taxon>
        <taxon>metagenomes</taxon>
        <taxon>ecological metagenomes</taxon>
    </lineage>
</organism>
<reference evidence="2" key="1">
    <citation type="submission" date="2018-06" db="EMBL/GenBank/DDBJ databases">
        <authorList>
            <person name="Zhirakovskaya E."/>
        </authorList>
    </citation>
    <scope>NUCLEOTIDE SEQUENCE</scope>
</reference>
<dbReference type="AlphaFoldDB" id="A0A3B0UYF9"/>
<keyword evidence="1" id="KW-0812">Transmembrane</keyword>
<sequence>MIGIGARSFFTDNTNRKYFLPALSLKMTGALLMGLLYYFYYGGGDTF</sequence>
<keyword evidence="1" id="KW-1133">Transmembrane helix</keyword>
<protein>
    <submittedName>
        <fullName evidence="2">Uncharacterized protein</fullName>
    </submittedName>
</protein>
<gene>
    <name evidence="2" type="ORF">MNBD_BACTEROID06-29</name>
</gene>
<keyword evidence="1" id="KW-0472">Membrane</keyword>
<feature type="non-terminal residue" evidence="2">
    <location>
        <position position="47"/>
    </location>
</feature>